<reference evidence="2" key="2">
    <citation type="submission" date="2018-04" db="EMBL/GenBank/DDBJ databases">
        <title>OnivRS2 (Oryza nivara Reference Sequence Version 2).</title>
        <authorList>
            <person name="Zhang J."/>
            <person name="Kudrna D."/>
            <person name="Lee S."/>
            <person name="Talag J."/>
            <person name="Rajasekar S."/>
            <person name="Welchert J."/>
            <person name="Hsing Y.-I."/>
            <person name="Wing R.A."/>
        </authorList>
    </citation>
    <scope>NUCLEOTIDE SEQUENCE [LARGE SCALE GENOMIC DNA]</scope>
    <source>
        <strain evidence="2">SL10</strain>
    </source>
</reference>
<dbReference type="STRING" id="4536.A0A0E0GWE7"/>
<organism evidence="2">
    <name type="scientific">Oryza nivara</name>
    <name type="common">Indian wild rice</name>
    <name type="synonym">Oryza sativa f. spontanea</name>
    <dbReference type="NCBI Taxonomy" id="4536"/>
    <lineage>
        <taxon>Eukaryota</taxon>
        <taxon>Viridiplantae</taxon>
        <taxon>Streptophyta</taxon>
        <taxon>Embryophyta</taxon>
        <taxon>Tracheophyta</taxon>
        <taxon>Spermatophyta</taxon>
        <taxon>Magnoliopsida</taxon>
        <taxon>Liliopsida</taxon>
        <taxon>Poales</taxon>
        <taxon>Poaceae</taxon>
        <taxon>BOP clade</taxon>
        <taxon>Oryzoideae</taxon>
        <taxon>Oryzeae</taxon>
        <taxon>Oryzinae</taxon>
        <taxon>Oryza</taxon>
    </lineage>
</organism>
<dbReference type="AlphaFoldDB" id="A0A0E0GWE7"/>
<feature type="region of interest" description="Disordered" evidence="1">
    <location>
        <begin position="466"/>
        <end position="489"/>
    </location>
</feature>
<feature type="compositionally biased region" description="Basic residues" evidence="1">
    <location>
        <begin position="174"/>
        <end position="183"/>
    </location>
</feature>
<feature type="compositionally biased region" description="Basic and acidic residues" evidence="1">
    <location>
        <begin position="471"/>
        <end position="483"/>
    </location>
</feature>
<feature type="compositionally biased region" description="Acidic residues" evidence="1">
    <location>
        <begin position="67"/>
        <end position="77"/>
    </location>
</feature>
<evidence type="ECO:0000256" key="1">
    <source>
        <dbReference type="SAM" id="MobiDB-lite"/>
    </source>
</evidence>
<sequence length="489" mass="54666">MMLFILKLSEGKDICTINQKEVTINRKRMAMSVFTYKEELTKLDLDDATYKFFEESNRKGNKKSDDGPVEPDDDEPVDHETQREGTNTQQEKMKSVASVDSGAITYQRMRRKMKSMEGSPRSSSASGKNAEAAGDVQENTKTGGTETASGENAEAAGISLKDAGKEERASQKGGKNKGKKKGQNSKPELVSPVTIPSACGRAQGPDLSEMLSMGRMWLKDEILEKVYQLVNSKSCKDQVILASGEISMTGSQLEQSLQGGEDARNLMIFFMKCLDDKSVNGLKRIFVSPLDKDDQDLEKKIQDAVPSRPGRNSRPCALSDTIIYCPVFFSGEWIVVCFVLRKVLNQIHVFCHKDSFRKVTDFCRSLGEKLNKAFERCGYKVVDFGAKLASTSSAIELNGSAFASMFFIEKFKGSQDSNFQKFTWKEDEYRDEFIKVYKLGLLPYLMNHKKNAATVPDAIAELISKSRKNQRKAEHSEANDKPIKKPKNN</sequence>
<dbReference type="HOGENOM" id="CLU_558233_0_0_1"/>
<evidence type="ECO:0000313" key="2">
    <source>
        <dbReference type="EnsemblPlants" id="ONIVA03G42800.1"/>
    </source>
</evidence>
<reference evidence="2" key="1">
    <citation type="submission" date="2015-04" db="UniProtKB">
        <authorList>
            <consortium name="EnsemblPlants"/>
        </authorList>
    </citation>
    <scope>IDENTIFICATION</scope>
    <source>
        <strain evidence="2">SL10</strain>
    </source>
</reference>
<dbReference type="Proteomes" id="UP000006591">
    <property type="component" value="Chromosome 3"/>
</dbReference>
<dbReference type="Gramene" id="ONIVA03G42800.1">
    <property type="protein sequence ID" value="ONIVA03G42800.1"/>
    <property type="gene ID" value="ONIVA03G42800"/>
</dbReference>
<protein>
    <submittedName>
        <fullName evidence="2">Uncharacterized protein</fullName>
    </submittedName>
</protein>
<name>A0A0E0GWE7_ORYNI</name>
<proteinExistence type="predicted"/>
<feature type="region of interest" description="Disordered" evidence="1">
    <location>
        <begin position="57"/>
        <end position="202"/>
    </location>
</feature>
<feature type="compositionally biased region" description="Polar residues" evidence="1">
    <location>
        <begin position="137"/>
        <end position="150"/>
    </location>
</feature>
<accession>A0A0E0GWE7</accession>
<evidence type="ECO:0000313" key="3">
    <source>
        <dbReference type="Proteomes" id="UP000006591"/>
    </source>
</evidence>
<dbReference type="EnsemblPlants" id="ONIVA03G42800.1">
    <property type="protein sequence ID" value="ONIVA03G42800.1"/>
    <property type="gene ID" value="ONIVA03G42800"/>
</dbReference>
<keyword evidence="3" id="KW-1185">Reference proteome</keyword>
<feature type="compositionally biased region" description="Basic and acidic residues" evidence="1">
    <location>
        <begin position="57"/>
        <end position="66"/>
    </location>
</feature>